<protein>
    <submittedName>
        <fullName evidence="1">Uncharacterized protein</fullName>
    </submittedName>
</protein>
<gene>
    <name evidence="1" type="ORF">SDC9_162088</name>
</gene>
<sequence length="97" mass="11031">MCAERRAVYVYAKPDNMQLAAKLRIEFNAWNDSDAEPPAFFDCFFDAAGGVMVSQRHHRKAGFVRFLHKLGGRERTVGHARVRMQVKARISHSSPVL</sequence>
<proteinExistence type="predicted"/>
<accession>A0A645FN48</accession>
<comment type="caution">
    <text evidence="1">The sequence shown here is derived from an EMBL/GenBank/DDBJ whole genome shotgun (WGS) entry which is preliminary data.</text>
</comment>
<reference evidence="1" key="1">
    <citation type="submission" date="2019-08" db="EMBL/GenBank/DDBJ databases">
        <authorList>
            <person name="Kucharzyk K."/>
            <person name="Murdoch R.W."/>
            <person name="Higgins S."/>
            <person name="Loffler F."/>
        </authorList>
    </citation>
    <scope>NUCLEOTIDE SEQUENCE</scope>
</reference>
<dbReference type="AlphaFoldDB" id="A0A645FN48"/>
<organism evidence="1">
    <name type="scientific">bioreactor metagenome</name>
    <dbReference type="NCBI Taxonomy" id="1076179"/>
    <lineage>
        <taxon>unclassified sequences</taxon>
        <taxon>metagenomes</taxon>
        <taxon>ecological metagenomes</taxon>
    </lineage>
</organism>
<evidence type="ECO:0000313" key="1">
    <source>
        <dbReference type="EMBL" id="MPN14759.1"/>
    </source>
</evidence>
<name>A0A645FN48_9ZZZZ</name>
<dbReference type="EMBL" id="VSSQ01061424">
    <property type="protein sequence ID" value="MPN14759.1"/>
    <property type="molecule type" value="Genomic_DNA"/>
</dbReference>